<accession>A0A3N2QYD2</accession>
<name>A0A3N2QYD2_9RHOB</name>
<dbReference type="Proteomes" id="UP000268016">
    <property type="component" value="Unassembled WGS sequence"/>
</dbReference>
<organism evidence="2 3">
    <name type="scientific">Histidinibacterium lentulum</name>
    <dbReference type="NCBI Taxonomy" id="2480588"/>
    <lineage>
        <taxon>Bacteria</taxon>
        <taxon>Pseudomonadati</taxon>
        <taxon>Pseudomonadota</taxon>
        <taxon>Alphaproteobacteria</taxon>
        <taxon>Rhodobacterales</taxon>
        <taxon>Paracoccaceae</taxon>
        <taxon>Histidinibacterium</taxon>
    </lineage>
</organism>
<dbReference type="InterPro" id="IPR036291">
    <property type="entry name" value="NAD(P)-bd_dom_sf"/>
</dbReference>
<proteinExistence type="predicted"/>
<comment type="caution">
    <text evidence="2">The sequence shown here is derived from an EMBL/GenBank/DDBJ whole genome shotgun (WGS) entry which is preliminary data.</text>
</comment>
<dbReference type="Gene3D" id="3.40.50.720">
    <property type="entry name" value="NAD(P)-binding Rossmann-like Domain"/>
    <property type="match status" value="1"/>
</dbReference>
<keyword evidence="3" id="KW-1185">Reference proteome</keyword>
<sequence length="146" mass="15654">MGGMTDPDAAALRRILRETRTIALVGASANPARPSHDVGVYLVRAGYRVIGVNPGLEGRVLFGRPVVARLADVPGDVEMVDVFRRSEAVAQIAREALARWPRLPVLWLQLGIVSAEARALAEAAGTVVVEDRCTKIEHARLVARGA</sequence>
<dbReference type="OrthoDB" id="9804695at2"/>
<evidence type="ECO:0000259" key="1">
    <source>
        <dbReference type="SMART" id="SM00881"/>
    </source>
</evidence>
<dbReference type="SUPFAM" id="SSF51735">
    <property type="entry name" value="NAD(P)-binding Rossmann-fold domains"/>
    <property type="match status" value="1"/>
</dbReference>
<evidence type="ECO:0000313" key="2">
    <source>
        <dbReference type="EMBL" id="ROU00222.1"/>
    </source>
</evidence>
<evidence type="ECO:0000313" key="3">
    <source>
        <dbReference type="Proteomes" id="UP000268016"/>
    </source>
</evidence>
<reference evidence="2 3" key="1">
    <citation type="submission" date="2018-10" db="EMBL/GenBank/DDBJ databases">
        <title>Histidinibacterium lentulum gen. nov., sp. nov., a marine bacterium from the culture broth of Picochlorum sp. 122.</title>
        <authorList>
            <person name="Wang G."/>
        </authorList>
    </citation>
    <scope>NUCLEOTIDE SEQUENCE [LARGE SCALE GENOMIC DNA]</scope>
    <source>
        <strain evidence="2 3">B17</strain>
    </source>
</reference>
<dbReference type="EMBL" id="RDRB01000006">
    <property type="protein sequence ID" value="ROU00222.1"/>
    <property type="molecule type" value="Genomic_DNA"/>
</dbReference>
<protein>
    <submittedName>
        <fullName evidence="2">CoA-binding protein</fullName>
    </submittedName>
</protein>
<dbReference type="PANTHER" id="PTHR33303">
    <property type="entry name" value="CYTOPLASMIC PROTEIN-RELATED"/>
    <property type="match status" value="1"/>
</dbReference>
<dbReference type="SMART" id="SM00881">
    <property type="entry name" value="CoA_binding"/>
    <property type="match status" value="1"/>
</dbReference>
<dbReference type="Pfam" id="PF13380">
    <property type="entry name" value="CoA_binding_2"/>
    <property type="match status" value="1"/>
</dbReference>
<dbReference type="InterPro" id="IPR003781">
    <property type="entry name" value="CoA-bd"/>
</dbReference>
<dbReference type="AlphaFoldDB" id="A0A3N2QYD2"/>
<dbReference type="PANTHER" id="PTHR33303:SF2">
    <property type="entry name" value="COA-BINDING DOMAIN-CONTAINING PROTEIN"/>
    <property type="match status" value="1"/>
</dbReference>
<feature type="domain" description="CoA-binding" evidence="1">
    <location>
        <begin position="15"/>
        <end position="112"/>
    </location>
</feature>
<gene>
    <name evidence="2" type="ORF">EAT49_13275</name>
</gene>